<dbReference type="GO" id="GO:0006310">
    <property type="term" value="P:DNA recombination"/>
    <property type="evidence" value="ECO:0007669"/>
    <property type="project" value="UniProtKB-KW"/>
</dbReference>
<dbReference type="Gene3D" id="1.10.443.10">
    <property type="entry name" value="Intergrase catalytic core"/>
    <property type="match status" value="1"/>
</dbReference>
<keyword evidence="3" id="KW-1185">Reference proteome</keyword>
<accession>A0A813DS98</accession>
<gene>
    <name evidence="2" type="ORF">PGLA1383_LOCUS7903</name>
</gene>
<dbReference type="InterPro" id="IPR013762">
    <property type="entry name" value="Integrase-like_cat_sf"/>
</dbReference>
<organism evidence="2 3">
    <name type="scientific">Polarella glacialis</name>
    <name type="common">Dinoflagellate</name>
    <dbReference type="NCBI Taxonomy" id="89957"/>
    <lineage>
        <taxon>Eukaryota</taxon>
        <taxon>Sar</taxon>
        <taxon>Alveolata</taxon>
        <taxon>Dinophyceae</taxon>
        <taxon>Suessiales</taxon>
        <taxon>Suessiaceae</taxon>
        <taxon>Polarella</taxon>
    </lineage>
</organism>
<dbReference type="AlphaFoldDB" id="A0A813DS98"/>
<protein>
    <recommendedName>
        <fullName evidence="4">Tyr recombinase domain-containing protein</fullName>
    </recommendedName>
</protein>
<evidence type="ECO:0000313" key="3">
    <source>
        <dbReference type="Proteomes" id="UP000654075"/>
    </source>
</evidence>
<dbReference type="GO" id="GO:0015074">
    <property type="term" value="P:DNA integration"/>
    <property type="evidence" value="ECO:0007669"/>
    <property type="project" value="InterPro"/>
</dbReference>
<dbReference type="Proteomes" id="UP000654075">
    <property type="component" value="Unassembled WGS sequence"/>
</dbReference>
<name>A0A813DS98_POLGL</name>
<evidence type="ECO:0000256" key="1">
    <source>
        <dbReference type="ARBA" id="ARBA00023172"/>
    </source>
</evidence>
<sequence>MTVEDPAAVACLHWLCDGKAEGEKLSSLSSNEFRGLWVKAIKSLGLQDFHCPPYCLRRAGATRIFRLTRSLDVCCAIGGWQDIRTARIYVEDGLAVLARLTMPDRSAIMLHDFAGPLRKWLEQVVKRVREK</sequence>
<reference evidence="2" key="1">
    <citation type="submission" date="2021-02" db="EMBL/GenBank/DDBJ databases">
        <authorList>
            <person name="Dougan E. K."/>
            <person name="Rhodes N."/>
            <person name="Thang M."/>
            <person name="Chan C."/>
        </authorList>
    </citation>
    <scope>NUCLEOTIDE SEQUENCE</scope>
</reference>
<evidence type="ECO:0008006" key="4">
    <source>
        <dbReference type="Google" id="ProtNLM"/>
    </source>
</evidence>
<comment type="caution">
    <text evidence="2">The sequence shown here is derived from an EMBL/GenBank/DDBJ whole genome shotgun (WGS) entry which is preliminary data.</text>
</comment>
<proteinExistence type="predicted"/>
<dbReference type="EMBL" id="CAJNNV010003500">
    <property type="protein sequence ID" value="CAE8589127.1"/>
    <property type="molecule type" value="Genomic_DNA"/>
</dbReference>
<keyword evidence="1" id="KW-0233">DNA recombination</keyword>
<dbReference type="GO" id="GO:0003677">
    <property type="term" value="F:DNA binding"/>
    <property type="evidence" value="ECO:0007669"/>
    <property type="project" value="InterPro"/>
</dbReference>
<dbReference type="SUPFAM" id="SSF56349">
    <property type="entry name" value="DNA breaking-rejoining enzymes"/>
    <property type="match status" value="1"/>
</dbReference>
<dbReference type="InterPro" id="IPR011010">
    <property type="entry name" value="DNA_brk_join_enz"/>
</dbReference>
<evidence type="ECO:0000313" key="2">
    <source>
        <dbReference type="EMBL" id="CAE8589127.1"/>
    </source>
</evidence>